<gene>
    <name evidence="2" type="ORF">GCM10023195_81030</name>
</gene>
<sequence>MECFHIAWPPGNADPRGQARVRHVGPTREPDRGREPPSMAVFKSAAEAAKRFPWPYSRTRRSHQSAPGGRARELG</sequence>
<accession>A0ABP8TZH0</accession>
<reference evidence="3" key="1">
    <citation type="journal article" date="2019" name="Int. J. Syst. Evol. Microbiol.">
        <title>The Global Catalogue of Microorganisms (GCM) 10K type strain sequencing project: providing services to taxonomists for standard genome sequencing and annotation.</title>
        <authorList>
            <consortium name="The Broad Institute Genomics Platform"/>
            <consortium name="The Broad Institute Genome Sequencing Center for Infectious Disease"/>
            <person name="Wu L."/>
            <person name="Ma J."/>
        </authorList>
    </citation>
    <scope>NUCLEOTIDE SEQUENCE [LARGE SCALE GENOMIC DNA]</scope>
    <source>
        <strain evidence="3">JCM 17938</strain>
    </source>
</reference>
<dbReference type="Proteomes" id="UP001500212">
    <property type="component" value="Unassembled WGS sequence"/>
</dbReference>
<organism evidence="2 3">
    <name type="scientific">Actinoallomurus liliacearum</name>
    <dbReference type="NCBI Taxonomy" id="1080073"/>
    <lineage>
        <taxon>Bacteria</taxon>
        <taxon>Bacillati</taxon>
        <taxon>Actinomycetota</taxon>
        <taxon>Actinomycetes</taxon>
        <taxon>Streptosporangiales</taxon>
        <taxon>Thermomonosporaceae</taxon>
        <taxon>Actinoallomurus</taxon>
    </lineage>
</organism>
<protein>
    <submittedName>
        <fullName evidence="2">Uncharacterized protein</fullName>
    </submittedName>
</protein>
<feature type="region of interest" description="Disordered" evidence="1">
    <location>
        <begin position="52"/>
        <end position="75"/>
    </location>
</feature>
<feature type="compositionally biased region" description="Basic and acidic residues" evidence="1">
    <location>
        <begin position="26"/>
        <end position="35"/>
    </location>
</feature>
<evidence type="ECO:0000256" key="1">
    <source>
        <dbReference type="SAM" id="MobiDB-lite"/>
    </source>
</evidence>
<evidence type="ECO:0000313" key="2">
    <source>
        <dbReference type="EMBL" id="GAA4618079.1"/>
    </source>
</evidence>
<comment type="caution">
    <text evidence="2">The sequence shown here is derived from an EMBL/GenBank/DDBJ whole genome shotgun (WGS) entry which is preliminary data.</text>
</comment>
<evidence type="ECO:0000313" key="3">
    <source>
        <dbReference type="Proteomes" id="UP001500212"/>
    </source>
</evidence>
<name>A0ABP8TZH0_9ACTN</name>
<feature type="region of interest" description="Disordered" evidence="1">
    <location>
        <begin position="1"/>
        <end position="38"/>
    </location>
</feature>
<keyword evidence="3" id="KW-1185">Reference proteome</keyword>
<dbReference type="EMBL" id="BAABHJ010000040">
    <property type="protein sequence ID" value="GAA4618079.1"/>
    <property type="molecule type" value="Genomic_DNA"/>
</dbReference>
<proteinExistence type="predicted"/>